<dbReference type="Pfam" id="PF22629">
    <property type="entry name" value="ACT_AHAS_ss"/>
    <property type="match status" value="1"/>
</dbReference>
<dbReference type="InterPro" id="IPR029752">
    <property type="entry name" value="D-isomer_DH_CS1"/>
</dbReference>
<dbReference type="GO" id="GO:0051287">
    <property type="term" value="F:NAD binding"/>
    <property type="evidence" value="ECO:0007669"/>
    <property type="project" value="InterPro"/>
</dbReference>
<dbReference type="GO" id="GO:0006564">
    <property type="term" value="P:L-serine biosynthetic process"/>
    <property type="evidence" value="ECO:0007669"/>
    <property type="project" value="UniProtKB-KW"/>
</dbReference>
<dbReference type="Gene3D" id="3.40.50.720">
    <property type="entry name" value="NAD(P)-binding Rossmann-like Domain"/>
    <property type="match status" value="2"/>
</dbReference>
<evidence type="ECO:0000256" key="11">
    <source>
        <dbReference type="ARBA" id="ARBA00030455"/>
    </source>
</evidence>
<keyword evidence="7" id="KW-0028">Amino-acid biosynthesis</keyword>
<dbReference type="Pfam" id="PF02826">
    <property type="entry name" value="2-Hacid_dh_C"/>
    <property type="match status" value="1"/>
</dbReference>
<evidence type="ECO:0000256" key="9">
    <source>
        <dbReference type="ARBA" id="ARBA00023027"/>
    </source>
</evidence>
<evidence type="ECO:0000256" key="5">
    <source>
        <dbReference type="ARBA" id="ARBA00013143"/>
    </source>
</evidence>
<keyword evidence="8 14" id="KW-0560">Oxidoreductase</keyword>
<dbReference type="PROSITE" id="PS00065">
    <property type="entry name" value="D_2_HYDROXYACID_DH_1"/>
    <property type="match status" value="1"/>
</dbReference>
<evidence type="ECO:0000256" key="2">
    <source>
        <dbReference type="ARBA" id="ARBA00005216"/>
    </source>
</evidence>
<dbReference type="InterPro" id="IPR002912">
    <property type="entry name" value="ACT_dom"/>
</dbReference>
<protein>
    <recommendedName>
        <fullName evidence="6">D-3-phosphoglycerate dehydrogenase</fullName>
        <ecNumber evidence="4">1.1.1.399</ecNumber>
        <ecNumber evidence="5">1.1.1.95</ecNumber>
    </recommendedName>
    <alternativeName>
        <fullName evidence="11">2-oxoglutarate reductase</fullName>
    </alternativeName>
</protein>
<evidence type="ECO:0000256" key="7">
    <source>
        <dbReference type="ARBA" id="ARBA00022605"/>
    </source>
</evidence>
<dbReference type="EC" id="1.1.1.95" evidence="5"/>
<evidence type="ECO:0000259" key="15">
    <source>
        <dbReference type="PROSITE" id="PS51671"/>
    </source>
</evidence>
<dbReference type="InterPro" id="IPR029753">
    <property type="entry name" value="D-isomer_DH_CS"/>
</dbReference>
<accession>A0AA50KET0</accession>
<dbReference type="InterPro" id="IPR045865">
    <property type="entry name" value="ACT-like_dom_sf"/>
</dbReference>
<dbReference type="SUPFAM" id="SSF52283">
    <property type="entry name" value="Formate/glycerate dehydrogenase catalytic domain-like"/>
    <property type="match status" value="1"/>
</dbReference>
<keyword evidence="9" id="KW-0520">NAD</keyword>
<evidence type="ECO:0000256" key="13">
    <source>
        <dbReference type="ARBA" id="ARBA00048731"/>
    </source>
</evidence>
<comment type="pathway">
    <text evidence="2">Amino-acid biosynthesis; L-serine biosynthesis; L-serine from 3-phospho-D-glycerate: step 1/3.</text>
</comment>
<feature type="domain" description="ACT" evidence="15">
    <location>
        <begin position="340"/>
        <end position="409"/>
    </location>
</feature>
<dbReference type="FunFam" id="3.40.50.720:FF:000041">
    <property type="entry name" value="D-3-phosphoglycerate dehydrogenase"/>
    <property type="match status" value="1"/>
</dbReference>
<comment type="function">
    <text evidence="1">Catalyzes the reversible oxidation of 3-phospho-D-glycerate to 3-phosphonooxypyruvate, the first step of the phosphorylated L-serine biosynthesis pathway. Also catalyzes the reversible oxidation of 2-hydroxyglutarate to 2-oxoglutarate.</text>
</comment>
<dbReference type="Proteomes" id="UP001236800">
    <property type="component" value="Chromosome"/>
</dbReference>
<dbReference type="PROSITE" id="PS00671">
    <property type="entry name" value="D_2_HYDROXYACID_DH_3"/>
    <property type="match status" value="1"/>
</dbReference>
<gene>
    <name evidence="16" type="primary">serA</name>
    <name evidence="16" type="ORF">RA178_04090</name>
</gene>
<dbReference type="Pfam" id="PF00389">
    <property type="entry name" value="2-Hacid_dh"/>
    <property type="match status" value="1"/>
</dbReference>
<evidence type="ECO:0000256" key="8">
    <source>
        <dbReference type="ARBA" id="ARBA00023002"/>
    </source>
</evidence>
<dbReference type="CDD" id="cd12176">
    <property type="entry name" value="PGDH_3"/>
    <property type="match status" value="1"/>
</dbReference>
<dbReference type="SUPFAM" id="SSF55021">
    <property type="entry name" value="ACT-like"/>
    <property type="match status" value="1"/>
</dbReference>
<dbReference type="PANTHER" id="PTHR43761">
    <property type="entry name" value="D-ISOMER SPECIFIC 2-HYDROXYACID DEHYDROGENASE FAMILY PROTEIN (AFU_ORTHOLOGUE AFUA_1G13630)"/>
    <property type="match status" value="1"/>
</dbReference>
<comment type="catalytic activity">
    <reaction evidence="12">
        <text>(R)-2-hydroxyglutarate + NAD(+) = 2-oxoglutarate + NADH + H(+)</text>
        <dbReference type="Rhea" id="RHEA:49612"/>
        <dbReference type="ChEBI" id="CHEBI:15378"/>
        <dbReference type="ChEBI" id="CHEBI:15801"/>
        <dbReference type="ChEBI" id="CHEBI:16810"/>
        <dbReference type="ChEBI" id="CHEBI:57540"/>
        <dbReference type="ChEBI" id="CHEBI:57945"/>
        <dbReference type="EC" id="1.1.1.399"/>
    </reaction>
</comment>
<dbReference type="GeneID" id="301338336"/>
<evidence type="ECO:0000256" key="14">
    <source>
        <dbReference type="RuleBase" id="RU003719"/>
    </source>
</evidence>
<dbReference type="Gene3D" id="3.30.70.260">
    <property type="match status" value="1"/>
</dbReference>
<evidence type="ECO:0000256" key="1">
    <source>
        <dbReference type="ARBA" id="ARBA00003800"/>
    </source>
</evidence>
<dbReference type="KEGG" id="sog:RA178_04090"/>
<dbReference type="EC" id="1.1.1.399" evidence="4"/>
<dbReference type="PANTHER" id="PTHR43761:SF1">
    <property type="entry name" value="D-ISOMER SPECIFIC 2-HYDROXYACID DEHYDROGENASE CATALYTIC DOMAIN-CONTAINING PROTEIN-RELATED"/>
    <property type="match status" value="1"/>
</dbReference>
<dbReference type="InterPro" id="IPR054480">
    <property type="entry name" value="AHAS_small-like_ACT"/>
</dbReference>
<dbReference type="InterPro" id="IPR050418">
    <property type="entry name" value="D-iso_2-hydroxyacid_DH_PdxB"/>
</dbReference>
<dbReference type="GO" id="GO:0004617">
    <property type="term" value="F:phosphoglycerate dehydrogenase activity"/>
    <property type="evidence" value="ECO:0007669"/>
    <property type="project" value="UniProtKB-EC"/>
</dbReference>
<evidence type="ECO:0000313" key="16">
    <source>
        <dbReference type="EMBL" id="WMB73813.1"/>
    </source>
</evidence>
<dbReference type="FunFam" id="3.30.70.260:FF:000007">
    <property type="entry name" value="D-3-phosphoglycerate dehydrogenase"/>
    <property type="match status" value="1"/>
</dbReference>
<organism evidence="16">
    <name type="scientific">Shewanella oncorhynchi</name>
    <dbReference type="NCBI Taxonomy" id="2726434"/>
    <lineage>
        <taxon>Bacteria</taxon>
        <taxon>Pseudomonadati</taxon>
        <taxon>Pseudomonadota</taxon>
        <taxon>Gammaproteobacteria</taxon>
        <taxon>Alteromonadales</taxon>
        <taxon>Shewanellaceae</taxon>
        <taxon>Shewanella</taxon>
    </lineage>
</organism>
<evidence type="ECO:0000256" key="6">
    <source>
        <dbReference type="ARBA" id="ARBA00021582"/>
    </source>
</evidence>
<dbReference type="NCBIfam" id="NF008759">
    <property type="entry name" value="PRK11790.1"/>
    <property type="match status" value="1"/>
</dbReference>
<evidence type="ECO:0000256" key="3">
    <source>
        <dbReference type="ARBA" id="ARBA00005854"/>
    </source>
</evidence>
<evidence type="ECO:0000256" key="10">
    <source>
        <dbReference type="ARBA" id="ARBA00023299"/>
    </source>
</evidence>
<dbReference type="RefSeq" id="WP_306684646.1">
    <property type="nucleotide sequence ID" value="NZ_CP132914.1"/>
</dbReference>
<dbReference type="CDD" id="cd04901">
    <property type="entry name" value="ACT_3PGDH"/>
    <property type="match status" value="1"/>
</dbReference>
<evidence type="ECO:0000256" key="12">
    <source>
        <dbReference type="ARBA" id="ARBA00048126"/>
    </source>
</evidence>
<name>A0AA50KET0_9GAMM</name>
<dbReference type="InterPro" id="IPR006140">
    <property type="entry name" value="D-isomer_DH_NAD-bd"/>
</dbReference>
<dbReference type="AlphaFoldDB" id="A0AA50KET0"/>
<dbReference type="GO" id="GO:0047545">
    <property type="term" value="F:(S)-2-hydroxyglutarate dehydrogenase activity"/>
    <property type="evidence" value="ECO:0007669"/>
    <property type="project" value="UniProtKB-ARBA"/>
</dbReference>
<reference evidence="16" key="1">
    <citation type="submission" date="2023-08" db="EMBL/GenBank/DDBJ databases">
        <title>Complete genome sequence of Shewanella oncorhynchi Z-P2, a siderophore putrebactin-producing bacterium.</title>
        <authorList>
            <person name="Zhang Y."/>
        </authorList>
    </citation>
    <scope>NUCLEOTIDE SEQUENCE</scope>
    <source>
        <strain evidence="16">Z-P2</strain>
    </source>
</reference>
<dbReference type="PROSITE" id="PS51671">
    <property type="entry name" value="ACT"/>
    <property type="match status" value="1"/>
</dbReference>
<dbReference type="InterPro" id="IPR006139">
    <property type="entry name" value="D-isomer_2_OHA_DH_cat_dom"/>
</dbReference>
<keyword evidence="10" id="KW-0718">Serine biosynthesis</keyword>
<dbReference type="InterPro" id="IPR036291">
    <property type="entry name" value="NAD(P)-bd_dom_sf"/>
</dbReference>
<sequence length="409" mass="44191">MAKHSLDKDKIKILLLEGVHQSAVDVFERAGYTNIEYHKASLSDEALLESIKDAHFVGLRSRTQLTAEVLKRAEKLIAIGCFCIGTNQVDLATAESLGIPVFNAPFSNTRSVAELVIGEIIMLMRGIPERNAIAHRGGWMKTAAGSYEVRGKTLGVIGYGHIGTQLGILAETLGMRVVFFDIEDKLPLGNAQQVHSLELLLAQADVVSLHVPETPQTKDMIGAAEFAAMKKGSIFINASRGTVVDIEALTVALKERHLAGAAIDVFPVEPQSNDDEFISPLRGLDNVLLTPHVGGSTAEAQENIGIEVAGKLAKYSDNGSTVSAVNFPEVSLPTHKGTSRLLHIHQNRPGVLIKINQAFSEKGINIAAQYLQTTTEIGYVVMEVDTTQAEEALVELKAIEGTLRTRVLF</sequence>
<dbReference type="SUPFAM" id="SSF51735">
    <property type="entry name" value="NAD(P)-binding Rossmann-fold domains"/>
    <property type="match status" value="1"/>
</dbReference>
<dbReference type="EMBL" id="CP132914">
    <property type="protein sequence ID" value="WMB73813.1"/>
    <property type="molecule type" value="Genomic_DNA"/>
</dbReference>
<proteinExistence type="inferred from homology"/>
<comment type="catalytic activity">
    <reaction evidence="13">
        <text>(2R)-3-phosphoglycerate + NAD(+) = 3-phosphooxypyruvate + NADH + H(+)</text>
        <dbReference type="Rhea" id="RHEA:12641"/>
        <dbReference type="ChEBI" id="CHEBI:15378"/>
        <dbReference type="ChEBI" id="CHEBI:18110"/>
        <dbReference type="ChEBI" id="CHEBI:57540"/>
        <dbReference type="ChEBI" id="CHEBI:57945"/>
        <dbReference type="ChEBI" id="CHEBI:58272"/>
        <dbReference type="EC" id="1.1.1.95"/>
    </reaction>
</comment>
<evidence type="ECO:0000256" key="4">
    <source>
        <dbReference type="ARBA" id="ARBA00013001"/>
    </source>
</evidence>
<comment type="similarity">
    <text evidence="3 14">Belongs to the D-isomer specific 2-hydroxyacid dehydrogenase family.</text>
</comment>
<dbReference type="PROSITE" id="PS00670">
    <property type="entry name" value="D_2_HYDROXYACID_DH_2"/>
    <property type="match status" value="1"/>
</dbReference>